<reference evidence="1" key="1">
    <citation type="submission" date="2020-09" db="EMBL/GenBank/DDBJ databases">
        <title>Iningainema tapete sp. nov. (Scytonemataceae, Cyanobacteria) from greenhouses in central Florida (USA) produces two types of nodularin with biosynthetic potential for microcystin-LR and anabaenopeptins.</title>
        <authorList>
            <person name="Berthold D.E."/>
            <person name="Lefler F.W."/>
            <person name="Huang I.-S."/>
            <person name="Abdulla H."/>
            <person name="Zimba P.V."/>
            <person name="Laughinghouse H.D. IV."/>
        </authorList>
    </citation>
    <scope>NUCLEOTIDE SEQUENCE</scope>
    <source>
        <strain evidence="1">BLCCT55</strain>
    </source>
</reference>
<organism evidence="1 2">
    <name type="scientific">Iningainema tapete BLCC-T55</name>
    <dbReference type="NCBI Taxonomy" id="2748662"/>
    <lineage>
        <taxon>Bacteria</taxon>
        <taxon>Bacillati</taxon>
        <taxon>Cyanobacteriota</taxon>
        <taxon>Cyanophyceae</taxon>
        <taxon>Nostocales</taxon>
        <taxon>Scytonemataceae</taxon>
        <taxon>Iningainema tapete</taxon>
    </lineage>
</organism>
<evidence type="ECO:0000313" key="2">
    <source>
        <dbReference type="Proteomes" id="UP000629098"/>
    </source>
</evidence>
<accession>A0A8J6XLI9</accession>
<keyword evidence="2" id="KW-1185">Reference proteome</keyword>
<dbReference type="Proteomes" id="UP000629098">
    <property type="component" value="Unassembled WGS sequence"/>
</dbReference>
<dbReference type="RefSeq" id="WP_190836057.1">
    <property type="nucleotide sequence ID" value="NZ_CAWPPI010000101.1"/>
</dbReference>
<sequence length="46" mass="5166">MLYQPHDRHRFLQKTALFSTGLVTSVISPRFASAGSGKHGMSRYDL</sequence>
<protein>
    <submittedName>
        <fullName evidence="1">Uncharacterized protein</fullName>
    </submittedName>
</protein>
<name>A0A8J6XLI9_9CYAN</name>
<evidence type="ECO:0000313" key="1">
    <source>
        <dbReference type="EMBL" id="MBD2776993.1"/>
    </source>
</evidence>
<gene>
    <name evidence="1" type="ORF">ICL16_34325</name>
</gene>
<proteinExistence type="predicted"/>
<dbReference type="EMBL" id="JACXAE010000101">
    <property type="protein sequence ID" value="MBD2776993.1"/>
    <property type="molecule type" value="Genomic_DNA"/>
</dbReference>
<comment type="caution">
    <text evidence="1">The sequence shown here is derived from an EMBL/GenBank/DDBJ whole genome shotgun (WGS) entry which is preliminary data.</text>
</comment>
<dbReference type="AlphaFoldDB" id="A0A8J6XLI9"/>